<evidence type="ECO:0000313" key="2">
    <source>
        <dbReference type="EMBL" id="KAL0420680.1"/>
    </source>
</evidence>
<feature type="region of interest" description="Disordered" evidence="1">
    <location>
        <begin position="160"/>
        <end position="182"/>
    </location>
</feature>
<organism evidence="2">
    <name type="scientific">Sesamum latifolium</name>
    <dbReference type="NCBI Taxonomy" id="2727402"/>
    <lineage>
        <taxon>Eukaryota</taxon>
        <taxon>Viridiplantae</taxon>
        <taxon>Streptophyta</taxon>
        <taxon>Embryophyta</taxon>
        <taxon>Tracheophyta</taxon>
        <taxon>Spermatophyta</taxon>
        <taxon>Magnoliopsida</taxon>
        <taxon>eudicotyledons</taxon>
        <taxon>Gunneridae</taxon>
        <taxon>Pentapetalae</taxon>
        <taxon>asterids</taxon>
        <taxon>lamiids</taxon>
        <taxon>Lamiales</taxon>
        <taxon>Pedaliaceae</taxon>
        <taxon>Sesamum</taxon>
    </lineage>
</organism>
<reference evidence="2" key="1">
    <citation type="submission" date="2020-06" db="EMBL/GenBank/DDBJ databases">
        <authorList>
            <person name="Li T."/>
            <person name="Hu X."/>
            <person name="Zhang T."/>
            <person name="Song X."/>
            <person name="Zhang H."/>
            <person name="Dai N."/>
            <person name="Sheng W."/>
            <person name="Hou X."/>
            <person name="Wei L."/>
        </authorList>
    </citation>
    <scope>NUCLEOTIDE SEQUENCE</scope>
    <source>
        <strain evidence="2">KEN1</strain>
        <tissue evidence="2">Leaf</tissue>
    </source>
</reference>
<dbReference type="AlphaFoldDB" id="A0AAW2UUS7"/>
<name>A0AAW2UUS7_9LAMI</name>
<gene>
    <name evidence="2" type="ORF">Slati_3090900</name>
</gene>
<reference evidence="2" key="2">
    <citation type="journal article" date="2024" name="Plant">
        <title>Genomic evolution and insights into agronomic trait innovations of Sesamum species.</title>
        <authorList>
            <person name="Miao H."/>
            <person name="Wang L."/>
            <person name="Qu L."/>
            <person name="Liu H."/>
            <person name="Sun Y."/>
            <person name="Le M."/>
            <person name="Wang Q."/>
            <person name="Wei S."/>
            <person name="Zheng Y."/>
            <person name="Lin W."/>
            <person name="Duan Y."/>
            <person name="Cao H."/>
            <person name="Xiong S."/>
            <person name="Wang X."/>
            <person name="Wei L."/>
            <person name="Li C."/>
            <person name="Ma Q."/>
            <person name="Ju M."/>
            <person name="Zhao R."/>
            <person name="Li G."/>
            <person name="Mu C."/>
            <person name="Tian Q."/>
            <person name="Mei H."/>
            <person name="Zhang T."/>
            <person name="Gao T."/>
            <person name="Zhang H."/>
        </authorList>
    </citation>
    <scope>NUCLEOTIDE SEQUENCE</scope>
    <source>
        <strain evidence="2">KEN1</strain>
    </source>
</reference>
<dbReference type="EMBL" id="JACGWN010000011">
    <property type="protein sequence ID" value="KAL0420680.1"/>
    <property type="molecule type" value="Genomic_DNA"/>
</dbReference>
<accession>A0AAW2UUS7</accession>
<proteinExistence type="predicted"/>
<evidence type="ECO:0000256" key="1">
    <source>
        <dbReference type="SAM" id="MobiDB-lite"/>
    </source>
</evidence>
<protein>
    <submittedName>
        <fullName evidence="2">Uncharacterized protein</fullName>
    </submittedName>
</protein>
<feature type="compositionally biased region" description="Basic residues" evidence="1">
    <location>
        <begin position="170"/>
        <end position="182"/>
    </location>
</feature>
<sequence>MQSACVARAVVPKRGSVPCITLIEVSPISPEDVLLLGEAVATVIARIGLEFLCRATRHNTSQVIRHRCLVQDEEPTPKFHALQTRGWETVESKGTIPVGLSKPNVHRNNCTCSLYVPWTRWLGRPRHGDGPLLIQGWSMSYELILGFNVIVMCLDTSSKFSSEGEPRRVNTQHHQKGTKGIN</sequence>
<comment type="caution">
    <text evidence="2">The sequence shown here is derived from an EMBL/GenBank/DDBJ whole genome shotgun (WGS) entry which is preliminary data.</text>
</comment>